<evidence type="ECO:0000313" key="1">
    <source>
        <dbReference type="EMBL" id="KKL65391.1"/>
    </source>
</evidence>
<dbReference type="EMBL" id="LAZR01027548">
    <property type="protein sequence ID" value="KKL65391.1"/>
    <property type="molecule type" value="Genomic_DNA"/>
</dbReference>
<accession>A0A0F9EGL2</accession>
<protein>
    <submittedName>
        <fullName evidence="1">Uncharacterized protein</fullName>
    </submittedName>
</protein>
<comment type="caution">
    <text evidence="1">The sequence shown here is derived from an EMBL/GenBank/DDBJ whole genome shotgun (WGS) entry which is preliminary data.</text>
</comment>
<organism evidence="1">
    <name type="scientific">marine sediment metagenome</name>
    <dbReference type="NCBI Taxonomy" id="412755"/>
    <lineage>
        <taxon>unclassified sequences</taxon>
        <taxon>metagenomes</taxon>
        <taxon>ecological metagenomes</taxon>
    </lineage>
</organism>
<proteinExistence type="predicted"/>
<gene>
    <name evidence="1" type="ORF">LCGC14_2155440</name>
</gene>
<reference evidence="1" key="1">
    <citation type="journal article" date="2015" name="Nature">
        <title>Complex archaea that bridge the gap between prokaryotes and eukaryotes.</title>
        <authorList>
            <person name="Spang A."/>
            <person name="Saw J.H."/>
            <person name="Jorgensen S.L."/>
            <person name="Zaremba-Niedzwiedzka K."/>
            <person name="Martijn J."/>
            <person name="Lind A.E."/>
            <person name="van Eijk R."/>
            <person name="Schleper C."/>
            <person name="Guy L."/>
            <person name="Ettema T.J."/>
        </authorList>
    </citation>
    <scope>NUCLEOTIDE SEQUENCE</scope>
</reference>
<sequence length="122" mass="13301">MLILIGQVYTGRPHVDLLTVRIPTKLDQSAVPVKGRKLTAHLKEVAKKVCGLLNHAIVDVDGGPGGDVQLTLKVSETNPDEAREMFNIVSKELGSMEILWDPISRLRATIGGHASLKGRRRS</sequence>
<name>A0A0F9EGL2_9ZZZZ</name>
<dbReference type="AlphaFoldDB" id="A0A0F9EGL2"/>